<evidence type="ECO:0000256" key="6">
    <source>
        <dbReference type="ARBA" id="ARBA00022989"/>
    </source>
</evidence>
<keyword evidence="5 10" id="KW-0812">Transmembrane</keyword>
<dbReference type="Pfam" id="PF02553">
    <property type="entry name" value="CbiN"/>
    <property type="match status" value="1"/>
</dbReference>
<dbReference type="AlphaFoldDB" id="A0A1C6VW21"/>
<dbReference type="GO" id="GO:0015087">
    <property type="term" value="F:cobalt ion transmembrane transporter activity"/>
    <property type="evidence" value="ECO:0007669"/>
    <property type="project" value="UniProtKB-UniRule"/>
</dbReference>
<comment type="subunit">
    <text evidence="10">Forms an energy-coupling factor (ECF) transporter complex composed of an ATP-binding protein (A component, CbiO), a transmembrane protein (T component, CbiQ) and 2 possible substrate-capture proteins (S components, CbiM and CbiN) of unknown stoichimetry.</text>
</comment>
<dbReference type="PANTHER" id="PTHR38662:SF1">
    <property type="entry name" value="COBALT TRANSPORT PROTEIN CBIN"/>
    <property type="match status" value="1"/>
</dbReference>
<gene>
    <name evidence="10" type="primary">cbiN</name>
    <name evidence="11" type="ORF">GA0070608_4227</name>
</gene>
<evidence type="ECO:0000256" key="2">
    <source>
        <dbReference type="ARBA" id="ARBA00022448"/>
    </source>
</evidence>
<evidence type="ECO:0000313" key="12">
    <source>
        <dbReference type="Proteomes" id="UP000199343"/>
    </source>
</evidence>
<dbReference type="Proteomes" id="UP000199343">
    <property type="component" value="Unassembled WGS sequence"/>
</dbReference>
<keyword evidence="2 10" id="KW-0813">Transport</keyword>
<keyword evidence="7 10" id="KW-0406">Ion transport</keyword>
<protein>
    <recommendedName>
        <fullName evidence="10">Cobalt transport protein CbiN</fullName>
    </recommendedName>
    <alternativeName>
        <fullName evidence="10">Energy-coupling factor transporter probable substrate-capture protein CbiN</fullName>
        <shortName evidence="10">ECF transporter S component CbiN</shortName>
    </alternativeName>
</protein>
<dbReference type="NCBIfam" id="TIGR01165">
    <property type="entry name" value="cbiN"/>
    <property type="match status" value="1"/>
</dbReference>
<dbReference type="EMBL" id="FMIC01000002">
    <property type="protein sequence ID" value="SCL70090.1"/>
    <property type="molecule type" value="Genomic_DNA"/>
</dbReference>
<dbReference type="UniPathway" id="UPA00148"/>
<sequence>MKRFTRINLLLLLAVVALAIAPLVLGLGDSAEEPFIGADALAEQTIIEDHPDHEPWFSSIYEPPSGEIESGLFALQAALGAGFLGYYFGVARTRARQRPADTDTSVG</sequence>
<evidence type="ECO:0000256" key="9">
    <source>
        <dbReference type="ARBA" id="ARBA00023285"/>
    </source>
</evidence>
<comment type="pathway">
    <text evidence="10">Cofactor biosynthesis; adenosylcobalamin biosynthesis.</text>
</comment>
<dbReference type="GO" id="GO:0005886">
    <property type="term" value="C:plasma membrane"/>
    <property type="evidence" value="ECO:0007669"/>
    <property type="project" value="UniProtKB-SubCell"/>
</dbReference>
<keyword evidence="6 10" id="KW-1133">Transmembrane helix</keyword>
<dbReference type="NCBIfam" id="NF002780">
    <property type="entry name" value="PRK02898.1"/>
    <property type="match status" value="1"/>
</dbReference>
<keyword evidence="4 10" id="KW-0169">Cobalamin biosynthesis</keyword>
<keyword evidence="9 10" id="KW-0170">Cobalt</keyword>
<evidence type="ECO:0000256" key="4">
    <source>
        <dbReference type="ARBA" id="ARBA00022573"/>
    </source>
</evidence>
<reference evidence="11 12" key="1">
    <citation type="submission" date="2016-06" db="EMBL/GenBank/DDBJ databases">
        <authorList>
            <person name="Kjaerup R.B."/>
            <person name="Dalgaard T.S."/>
            <person name="Juul-Madsen H.R."/>
        </authorList>
    </citation>
    <scope>NUCLEOTIDE SEQUENCE [LARGE SCALE GENOMIC DNA]</scope>
    <source>
        <strain evidence="11 12">DSM 43363</strain>
    </source>
</reference>
<evidence type="ECO:0000256" key="8">
    <source>
        <dbReference type="ARBA" id="ARBA00023136"/>
    </source>
</evidence>
<accession>A0A1C6VW21</accession>
<evidence type="ECO:0000256" key="1">
    <source>
        <dbReference type="ARBA" id="ARBA00022426"/>
    </source>
</evidence>
<dbReference type="PANTHER" id="PTHR38662">
    <property type="entry name" value="COBALT TRANSPORT PROTEIN CBIN"/>
    <property type="match status" value="1"/>
</dbReference>
<dbReference type="GO" id="GO:0009236">
    <property type="term" value="P:cobalamin biosynthetic process"/>
    <property type="evidence" value="ECO:0007669"/>
    <property type="project" value="UniProtKB-UniRule"/>
</dbReference>
<dbReference type="STRING" id="47871.GA0070608_4227"/>
<name>A0A1C6VW21_9ACTN</name>
<evidence type="ECO:0000256" key="7">
    <source>
        <dbReference type="ARBA" id="ARBA00023065"/>
    </source>
</evidence>
<feature type="transmembrane region" description="Helical" evidence="10">
    <location>
        <begin position="71"/>
        <end position="89"/>
    </location>
</feature>
<evidence type="ECO:0000256" key="3">
    <source>
        <dbReference type="ARBA" id="ARBA00022475"/>
    </source>
</evidence>
<organism evidence="11 12">
    <name type="scientific">Micromonospora peucetia</name>
    <dbReference type="NCBI Taxonomy" id="47871"/>
    <lineage>
        <taxon>Bacteria</taxon>
        <taxon>Bacillati</taxon>
        <taxon>Actinomycetota</taxon>
        <taxon>Actinomycetes</taxon>
        <taxon>Micromonosporales</taxon>
        <taxon>Micromonosporaceae</taxon>
        <taxon>Micromonospora</taxon>
    </lineage>
</organism>
<dbReference type="RefSeq" id="WP_091630239.1">
    <property type="nucleotide sequence ID" value="NZ_FMIC01000002.1"/>
</dbReference>
<dbReference type="OrthoDB" id="1551318at2"/>
<comment type="similarity">
    <text evidence="10">Belongs to the CbiN family.</text>
</comment>
<keyword evidence="3 10" id="KW-1003">Cell membrane</keyword>
<keyword evidence="1 10" id="KW-0171">Cobalt transport</keyword>
<evidence type="ECO:0000313" key="11">
    <source>
        <dbReference type="EMBL" id="SCL70090.1"/>
    </source>
</evidence>
<dbReference type="HAMAP" id="MF_00330">
    <property type="entry name" value="CbiN"/>
    <property type="match status" value="1"/>
</dbReference>
<dbReference type="InterPro" id="IPR003705">
    <property type="entry name" value="CbiN"/>
</dbReference>
<comment type="caution">
    <text evidence="10">Lacks conserved residue(s) required for the propagation of feature annotation.</text>
</comment>
<comment type="function">
    <text evidence="10">Part of the energy-coupling factor (ECF) transporter complex CbiMNOQ involved in cobalt import.</text>
</comment>
<evidence type="ECO:0000256" key="5">
    <source>
        <dbReference type="ARBA" id="ARBA00022692"/>
    </source>
</evidence>
<comment type="subcellular location">
    <subcellularLocation>
        <location evidence="10">Cell membrane</location>
        <topology evidence="10">Multi-pass membrane protein</topology>
    </subcellularLocation>
</comment>
<proteinExistence type="inferred from homology"/>
<evidence type="ECO:0000256" key="10">
    <source>
        <dbReference type="HAMAP-Rule" id="MF_00330"/>
    </source>
</evidence>
<keyword evidence="8 10" id="KW-0472">Membrane</keyword>